<evidence type="ECO:0000256" key="2">
    <source>
        <dbReference type="ARBA" id="ARBA00022448"/>
    </source>
</evidence>
<comment type="subcellular location">
    <subcellularLocation>
        <location evidence="1 7">Cell membrane</location>
        <topology evidence="1 7">Multi-pass membrane protein</topology>
    </subcellularLocation>
</comment>
<feature type="transmembrane region" description="Helical" evidence="7">
    <location>
        <begin position="291"/>
        <end position="310"/>
    </location>
</feature>
<evidence type="ECO:0000256" key="8">
    <source>
        <dbReference type="SAM" id="MobiDB-lite"/>
    </source>
</evidence>
<evidence type="ECO:0000313" key="10">
    <source>
        <dbReference type="EMBL" id="MBR7828340.1"/>
    </source>
</evidence>
<feature type="transmembrane region" description="Helical" evidence="7">
    <location>
        <begin position="135"/>
        <end position="155"/>
    </location>
</feature>
<gene>
    <name evidence="10" type="ORF">KDK95_18660</name>
</gene>
<proteinExistence type="inferred from homology"/>
<keyword evidence="3" id="KW-1003">Cell membrane</keyword>
<dbReference type="Pfam" id="PF00528">
    <property type="entry name" value="BPD_transp_1"/>
    <property type="match status" value="1"/>
</dbReference>
<reference evidence="10" key="1">
    <citation type="submission" date="2021-04" db="EMBL/GenBank/DDBJ databases">
        <title>Genome based classification of Actinospica acidithermotolerans sp. nov., an actinobacterium isolated from an Indonesian hot spring.</title>
        <authorList>
            <person name="Kusuma A.B."/>
            <person name="Putra K.E."/>
            <person name="Nafisah S."/>
            <person name="Loh J."/>
            <person name="Nouioui I."/>
            <person name="Goodfellow M."/>
        </authorList>
    </citation>
    <scope>NUCLEOTIDE SEQUENCE</scope>
    <source>
        <strain evidence="10">MGRD01-02</strain>
    </source>
</reference>
<accession>A0A941EDD2</accession>
<dbReference type="GO" id="GO:0055085">
    <property type="term" value="P:transmembrane transport"/>
    <property type="evidence" value="ECO:0007669"/>
    <property type="project" value="InterPro"/>
</dbReference>
<dbReference type="InterPro" id="IPR000515">
    <property type="entry name" value="MetI-like"/>
</dbReference>
<dbReference type="AlphaFoldDB" id="A0A941EDD2"/>
<feature type="transmembrane region" description="Helical" evidence="7">
    <location>
        <begin position="102"/>
        <end position="123"/>
    </location>
</feature>
<feature type="transmembrane region" description="Helical" evidence="7">
    <location>
        <begin position="36"/>
        <end position="61"/>
    </location>
</feature>
<sequence>MAETVAPAAGVSQDTGSAVRRGRRPRSTRDFRSTPLGWLYSAPAVLVFAGFVIVPTFYTFYVSLWHWNVLNPAMSTYKGLGNYRDLLTDVDPTFAQTLANSLYFTVGMIVFGTGASLGLALLLMRGGKAMGAARVMIYLPHATPLIATSIIWVWIFNPQFGFANYLLHLLHLPALQWTQSQSTAMPSVILFSVWHEVGFTTLVFLGGLAVISEETGEAARVDGCGPWREFWYVTWPQLRPVTTFIVVITSITSLQAFTQFYQLTSGGGPNNATTTLSYLVYKEGIVLGDTGYGAALAVVLFLITVLFTLVRRRTAVGGGGLTA</sequence>
<keyword evidence="2 7" id="KW-0813">Transport</keyword>
<dbReference type="PANTHER" id="PTHR30193:SF37">
    <property type="entry name" value="INNER MEMBRANE ABC TRANSPORTER PERMEASE PROTEIN YCJO"/>
    <property type="match status" value="1"/>
</dbReference>
<feature type="transmembrane region" description="Helical" evidence="7">
    <location>
        <begin position="241"/>
        <end position="261"/>
    </location>
</feature>
<evidence type="ECO:0000256" key="7">
    <source>
        <dbReference type="RuleBase" id="RU363032"/>
    </source>
</evidence>
<feature type="transmembrane region" description="Helical" evidence="7">
    <location>
        <begin position="188"/>
        <end position="211"/>
    </location>
</feature>
<evidence type="ECO:0000256" key="5">
    <source>
        <dbReference type="ARBA" id="ARBA00022989"/>
    </source>
</evidence>
<keyword evidence="4 7" id="KW-0812">Transmembrane</keyword>
<dbReference type="PROSITE" id="PS50928">
    <property type="entry name" value="ABC_TM1"/>
    <property type="match status" value="1"/>
</dbReference>
<protein>
    <submittedName>
        <fullName evidence="10">Sugar ABC transporter permease</fullName>
    </submittedName>
</protein>
<dbReference type="InterPro" id="IPR035906">
    <property type="entry name" value="MetI-like_sf"/>
</dbReference>
<dbReference type="SUPFAM" id="SSF161098">
    <property type="entry name" value="MetI-like"/>
    <property type="match status" value="1"/>
</dbReference>
<keyword evidence="5 7" id="KW-1133">Transmembrane helix</keyword>
<evidence type="ECO:0000259" key="9">
    <source>
        <dbReference type="PROSITE" id="PS50928"/>
    </source>
</evidence>
<organism evidence="10 11">
    <name type="scientific">Actinospica acidithermotolerans</name>
    <dbReference type="NCBI Taxonomy" id="2828514"/>
    <lineage>
        <taxon>Bacteria</taxon>
        <taxon>Bacillati</taxon>
        <taxon>Actinomycetota</taxon>
        <taxon>Actinomycetes</taxon>
        <taxon>Catenulisporales</taxon>
        <taxon>Actinospicaceae</taxon>
        <taxon>Actinospica</taxon>
    </lineage>
</organism>
<comment type="similarity">
    <text evidence="7">Belongs to the binding-protein-dependent transport system permease family.</text>
</comment>
<name>A0A941EDD2_9ACTN</name>
<keyword evidence="6 7" id="KW-0472">Membrane</keyword>
<dbReference type="Gene3D" id="1.10.3720.10">
    <property type="entry name" value="MetI-like"/>
    <property type="match status" value="1"/>
</dbReference>
<feature type="domain" description="ABC transmembrane type-1" evidence="9">
    <location>
        <begin position="98"/>
        <end position="311"/>
    </location>
</feature>
<evidence type="ECO:0000256" key="1">
    <source>
        <dbReference type="ARBA" id="ARBA00004651"/>
    </source>
</evidence>
<dbReference type="RefSeq" id="WP_212519475.1">
    <property type="nucleotide sequence ID" value="NZ_JAGSOH010000054.1"/>
</dbReference>
<comment type="caution">
    <text evidence="10">The sequence shown here is derived from an EMBL/GenBank/DDBJ whole genome shotgun (WGS) entry which is preliminary data.</text>
</comment>
<evidence type="ECO:0000256" key="4">
    <source>
        <dbReference type="ARBA" id="ARBA00022692"/>
    </source>
</evidence>
<dbReference type="EMBL" id="JAGSOH010000054">
    <property type="protein sequence ID" value="MBR7828340.1"/>
    <property type="molecule type" value="Genomic_DNA"/>
</dbReference>
<dbReference type="CDD" id="cd06261">
    <property type="entry name" value="TM_PBP2"/>
    <property type="match status" value="1"/>
</dbReference>
<evidence type="ECO:0000256" key="6">
    <source>
        <dbReference type="ARBA" id="ARBA00023136"/>
    </source>
</evidence>
<dbReference type="InterPro" id="IPR051393">
    <property type="entry name" value="ABC_transporter_permease"/>
</dbReference>
<evidence type="ECO:0000256" key="3">
    <source>
        <dbReference type="ARBA" id="ARBA00022475"/>
    </source>
</evidence>
<dbReference type="Proteomes" id="UP000676325">
    <property type="component" value="Unassembled WGS sequence"/>
</dbReference>
<feature type="region of interest" description="Disordered" evidence="8">
    <location>
        <begin position="1"/>
        <end position="28"/>
    </location>
</feature>
<keyword evidence="11" id="KW-1185">Reference proteome</keyword>
<dbReference type="GO" id="GO:0005886">
    <property type="term" value="C:plasma membrane"/>
    <property type="evidence" value="ECO:0007669"/>
    <property type="project" value="UniProtKB-SubCell"/>
</dbReference>
<dbReference type="PANTHER" id="PTHR30193">
    <property type="entry name" value="ABC TRANSPORTER PERMEASE PROTEIN"/>
    <property type="match status" value="1"/>
</dbReference>
<evidence type="ECO:0000313" key="11">
    <source>
        <dbReference type="Proteomes" id="UP000676325"/>
    </source>
</evidence>